<accession>A0A4Y9JBH9</accession>
<proteinExistence type="predicted"/>
<comment type="caution">
    <text evidence="2">The sequence shown here is derived from an EMBL/GenBank/DDBJ whole genome shotgun (WGS) entry which is preliminary data.</text>
</comment>
<feature type="region of interest" description="Disordered" evidence="1">
    <location>
        <begin position="19"/>
        <end position="38"/>
    </location>
</feature>
<dbReference type="OrthoDB" id="9860822at2"/>
<dbReference type="EMBL" id="SPPD01000006">
    <property type="protein sequence ID" value="TFU97911.1"/>
    <property type="molecule type" value="Genomic_DNA"/>
</dbReference>
<evidence type="ECO:0000313" key="2">
    <source>
        <dbReference type="EMBL" id="TFU97911.1"/>
    </source>
</evidence>
<sequence>MGGRGAKVGRFVEIKDHKGRAQSTYRKGKGGTAEKLNPSNGVWIPVKAPWKHVLKTAKVRGYDIRQDI</sequence>
<evidence type="ECO:0000256" key="1">
    <source>
        <dbReference type="SAM" id="MobiDB-lite"/>
    </source>
</evidence>
<dbReference type="RefSeq" id="WP_135181858.1">
    <property type="nucleotide sequence ID" value="NZ_JADGKZ010000006.1"/>
</dbReference>
<organism evidence="2 3">
    <name type="scientific">Streptococcus cuniculi</name>
    <dbReference type="NCBI Taxonomy" id="1432788"/>
    <lineage>
        <taxon>Bacteria</taxon>
        <taxon>Bacillati</taxon>
        <taxon>Bacillota</taxon>
        <taxon>Bacilli</taxon>
        <taxon>Lactobacillales</taxon>
        <taxon>Streptococcaceae</taxon>
        <taxon>Streptococcus</taxon>
    </lineage>
</organism>
<evidence type="ECO:0000313" key="3">
    <source>
        <dbReference type="Proteomes" id="UP000297253"/>
    </source>
</evidence>
<dbReference type="Proteomes" id="UP000297253">
    <property type="component" value="Unassembled WGS sequence"/>
</dbReference>
<name>A0A4Y9JBH9_9STRE</name>
<dbReference type="AlphaFoldDB" id="A0A4Y9JBH9"/>
<protein>
    <submittedName>
        <fullName evidence="2">Uncharacterized protein</fullName>
    </submittedName>
</protein>
<reference evidence="2 3" key="1">
    <citation type="submission" date="2019-03" db="EMBL/GenBank/DDBJ databases">
        <title>Diversity of the mouse oral microbiome.</title>
        <authorList>
            <person name="Joseph S."/>
            <person name="Aduse-Opoku J."/>
            <person name="Curtis M."/>
            <person name="Wade W."/>
            <person name="Hashim A."/>
        </authorList>
    </citation>
    <scope>NUCLEOTIDE SEQUENCE [LARGE SCALE GENOMIC DNA]</scope>
    <source>
        <strain evidence="2 3">WM131</strain>
    </source>
</reference>
<gene>
    <name evidence="2" type="ORF">E4T82_05450</name>
</gene>